<accession>A0AAN7QH26</accession>
<evidence type="ECO:0000313" key="1">
    <source>
        <dbReference type="EMBL" id="KAK4767747.1"/>
    </source>
</evidence>
<dbReference type="AlphaFoldDB" id="A0AAN7QH26"/>
<reference evidence="1 2" key="1">
    <citation type="journal article" date="2023" name="Hortic Res">
        <title>Pangenome of water caltrop reveals structural variations and asymmetric subgenome divergence after allopolyploidization.</title>
        <authorList>
            <person name="Zhang X."/>
            <person name="Chen Y."/>
            <person name="Wang L."/>
            <person name="Yuan Y."/>
            <person name="Fang M."/>
            <person name="Shi L."/>
            <person name="Lu R."/>
            <person name="Comes H.P."/>
            <person name="Ma Y."/>
            <person name="Chen Y."/>
            <person name="Huang G."/>
            <person name="Zhou Y."/>
            <person name="Zheng Z."/>
            <person name="Qiu Y."/>
        </authorList>
    </citation>
    <scope>NUCLEOTIDE SEQUENCE [LARGE SCALE GENOMIC DNA]</scope>
    <source>
        <tissue evidence="1">Roots</tissue>
    </source>
</reference>
<evidence type="ECO:0000313" key="2">
    <source>
        <dbReference type="Proteomes" id="UP001345219"/>
    </source>
</evidence>
<dbReference type="InterPro" id="IPR011989">
    <property type="entry name" value="ARM-like"/>
</dbReference>
<name>A0AAN7QH26_9MYRT</name>
<proteinExistence type="predicted"/>
<comment type="caution">
    <text evidence="1">The sequence shown here is derived from an EMBL/GenBank/DDBJ whole genome shotgun (WGS) entry which is preliminary data.</text>
</comment>
<sequence length="84" mass="9378">MTTLVSPALLLPQLQPYFKTRNPQIPAKSSMCFCRSVLRLGLEGIKACGIDKLIQTAASQLCDQILESREATRVLLLELEIVYK</sequence>
<keyword evidence="2" id="KW-1185">Reference proteome</keyword>
<dbReference type="EMBL" id="JAXIOK010000006">
    <property type="protein sequence ID" value="KAK4767747.1"/>
    <property type="molecule type" value="Genomic_DNA"/>
</dbReference>
<gene>
    <name evidence="1" type="ORF">SAY87_002888</name>
</gene>
<protein>
    <submittedName>
        <fullName evidence="1">Uncharacterized protein</fullName>
    </submittedName>
</protein>
<organism evidence="1 2">
    <name type="scientific">Trapa incisa</name>
    <dbReference type="NCBI Taxonomy" id="236973"/>
    <lineage>
        <taxon>Eukaryota</taxon>
        <taxon>Viridiplantae</taxon>
        <taxon>Streptophyta</taxon>
        <taxon>Embryophyta</taxon>
        <taxon>Tracheophyta</taxon>
        <taxon>Spermatophyta</taxon>
        <taxon>Magnoliopsida</taxon>
        <taxon>eudicotyledons</taxon>
        <taxon>Gunneridae</taxon>
        <taxon>Pentapetalae</taxon>
        <taxon>rosids</taxon>
        <taxon>malvids</taxon>
        <taxon>Myrtales</taxon>
        <taxon>Lythraceae</taxon>
        <taxon>Trapa</taxon>
    </lineage>
</organism>
<dbReference type="Proteomes" id="UP001345219">
    <property type="component" value="Chromosome 3"/>
</dbReference>
<dbReference type="Gene3D" id="1.25.10.10">
    <property type="entry name" value="Leucine-rich Repeat Variant"/>
    <property type="match status" value="1"/>
</dbReference>